<dbReference type="Gene3D" id="6.10.250.1410">
    <property type="match status" value="1"/>
</dbReference>
<comment type="caution">
    <text evidence="2">The sequence shown here is derived from an EMBL/GenBank/DDBJ whole genome shotgun (WGS) entry which is preliminary data.</text>
</comment>
<evidence type="ECO:0000313" key="3">
    <source>
        <dbReference type="Proteomes" id="UP001589830"/>
    </source>
</evidence>
<evidence type="ECO:0000256" key="1">
    <source>
        <dbReference type="SAM" id="MobiDB-lite"/>
    </source>
</evidence>
<evidence type="ECO:0000313" key="2">
    <source>
        <dbReference type="EMBL" id="MFC0596558.1"/>
    </source>
</evidence>
<name>A0ABV6Q5L5_9DEIN</name>
<sequence length="78" mass="8589">PSTPSPLCASWGFMRHSGQVCLGRLIPAGTGSDFVRFTQVVDRKTLRAIEEARKEAVEATKEAPVRRAPRREQPGKQA</sequence>
<dbReference type="RefSeq" id="WP_385884511.1">
    <property type="nucleotide sequence ID" value="NZ_JBHLTW010000044.1"/>
</dbReference>
<gene>
    <name evidence="2" type="ORF">ACFFFP_10350</name>
</gene>
<reference evidence="2 3" key="1">
    <citation type="submission" date="2024-09" db="EMBL/GenBank/DDBJ databases">
        <authorList>
            <person name="Sun Q."/>
            <person name="Mori K."/>
        </authorList>
    </citation>
    <scope>NUCLEOTIDE SEQUENCE [LARGE SCALE GENOMIC DNA]</scope>
    <source>
        <strain evidence="2 3">NCAIM B.02340</strain>
    </source>
</reference>
<feature type="region of interest" description="Disordered" evidence="1">
    <location>
        <begin position="55"/>
        <end position="78"/>
    </location>
</feature>
<feature type="non-terminal residue" evidence="2">
    <location>
        <position position="1"/>
    </location>
</feature>
<proteinExistence type="predicted"/>
<keyword evidence="3" id="KW-1185">Reference proteome</keyword>
<organism evidence="2 3">
    <name type="scientific">Thermus composti</name>
    <dbReference type="NCBI Taxonomy" id="532059"/>
    <lineage>
        <taxon>Bacteria</taxon>
        <taxon>Thermotogati</taxon>
        <taxon>Deinococcota</taxon>
        <taxon>Deinococci</taxon>
        <taxon>Thermales</taxon>
        <taxon>Thermaceae</taxon>
        <taxon>Thermus</taxon>
    </lineage>
</organism>
<dbReference type="EMBL" id="JBHLTW010000044">
    <property type="protein sequence ID" value="MFC0596558.1"/>
    <property type="molecule type" value="Genomic_DNA"/>
</dbReference>
<accession>A0ABV6Q5L5</accession>
<dbReference type="Proteomes" id="UP001589830">
    <property type="component" value="Unassembled WGS sequence"/>
</dbReference>
<protein>
    <submittedName>
        <fullName evidence="2">Uncharacterized protein</fullName>
    </submittedName>
</protein>